<dbReference type="AlphaFoldDB" id="A0AAJ1M925"/>
<comment type="caution">
    <text evidence="1">The sequence shown here is derived from an EMBL/GenBank/DDBJ whole genome shotgun (WGS) entry which is preliminary data.</text>
</comment>
<proteinExistence type="predicted"/>
<sequence length="132" mass="15556">MIKVKGRLTKQFIDAKVELVELVFQSVLDSLVVEDTKENDIYSRFAACYLDIWYNDYFIQPSVGYRSTDDYTPAEFVEFIDSWISANDEIRKTVKKAFSDSCKEGMLQEIDENLQPIEDIIWEFCESHHFRC</sequence>
<name>A0AAJ1M925_LIMMU</name>
<organism evidence="1 2">
    <name type="scientific">Limosilactobacillus mucosae</name>
    <name type="common">Lactobacillus mucosae</name>
    <dbReference type="NCBI Taxonomy" id="97478"/>
    <lineage>
        <taxon>Bacteria</taxon>
        <taxon>Bacillati</taxon>
        <taxon>Bacillota</taxon>
        <taxon>Bacilli</taxon>
        <taxon>Lactobacillales</taxon>
        <taxon>Lactobacillaceae</taxon>
        <taxon>Limosilactobacillus</taxon>
    </lineage>
</organism>
<evidence type="ECO:0000313" key="2">
    <source>
        <dbReference type="Proteomes" id="UP001218021"/>
    </source>
</evidence>
<dbReference type="EMBL" id="JAQOND010000032">
    <property type="protein sequence ID" value="MDC2828506.1"/>
    <property type="molecule type" value="Genomic_DNA"/>
</dbReference>
<dbReference type="RefSeq" id="WP_272207484.1">
    <property type="nucleotide sequence ID" value="NZ_JAQONC010000004.1"/>
</dbReference>
<reference evidence="1" key="1">
    <citation type="submission" date="2023-01" db="EMBL/GenBank/DDBJ databases">
        <title>Genome analysis of 13 Lactobacillus isolated from gut of wild boar.</title>
        <authorList>
            <person name="Papp P."/>
            <person name="Libisch B."/>
            <person name="Nagy T."/>
            <person name="Olasz F."/>
        </authorList>
    </citation>
    <scope>NUCLEOTIDE SEQUENCE</scope>
    <source>
        <strain evidence="1">F108</strain>
    </source>
</reference>
<gene>
    <name evidence="1" type="ORF">PO158_09455</name>
</gene>
<dbReference type="Proteomes" id="UP001218021">
    <property type="component" value="Unassembled WGS sequence"/>
</dbReference>
<protein>
    <submittedName>
        <fullName evidence="1">Uncharacterized protein</fullName>
    </submittedName>
</protein>
<evidence type="ECO:0000313" key="1">
    <source>
        <dbReference type="EMBL" id="MDC2828506.1"/>
    </source>
</evidence>
<accession>A0AAJ1M925</accession>